<protein>
    <submittedName>
        <fullName evidence="1">Uncharacterized protein</fullName>
    </submittedName>
</protein>
<reference evidence="1" key="1">
    <citation type="submission" date="2019-12" db="EMBL/GenBank/DDBJ databases">
        <title>Genome sequencing and annotation of Brassica cretica.</title>
        <authorList>
            <person name="Studholme D.J."/>
            <person name="Sarris P."/>
        </authorList>
    </citation>
    <scope>NUCLEOTIDE SEQUENCE</scope>
    <source>
        <strain evidence="1">PFS-109/04</strain>
        <tissue evidence="1">Leaf</tissue>
    </source>
</reference>
<gene>
    <name evidence="1" type="ORF">F2Q69_00041927</name>
</gene>
<sequence length="150" mass="16654">MTHGPVQKDQYVNNPDSRSPSIARIGFPAMSLTLLVPVSPFFPLFSVSEQSRAEIPFLIRGVFIAQYAAHLLRLRLSRTSTIALRRRTRVPPLIREIALKGNRWAVSPPTPPTITVPNSYLLNSPTPRAPRRSSASFSTFQTLTVPASFT</sequence>
<comment type="caution">
    <text evidence="1">The sequence shown here is derived from an EMBL/GenBank/DDBJ whole genome shotgun (WGS) entry which is preliminary data.</text>
</comment>
<dbReference type="Proteomes" id="UP000712600">
    <property type="component" value="Unassembled WGS sequence"/>
</dbReference>
<proteinExistence type="predicted"/>
<name>A0A8S9NQS4_BRACR</name>
<evidence type="ECO:0000313" key="2">
    <source>
        <dbReference type="Proteomes" id="UP000712600"/>
    </source>
</evidence>
<evidence type="ECO:0000313" key="1">
    <source>
        <dbReference type="EMBL" id="KAF3503878.1"/>
    </source>
</evidence>
<dbReference type="EMBL" id="QGKX02001621">
    <property type="protein sequence ID" value="KAF3503878.1"/>
    <property type="molecule type" value="Genomic_DNA"/>
</dbReference>
<organism evidence="1 2">
    <name type="scientific">Brassica cretica</name>
    <name type="common">Mustard</name>
    <dbReference type="NCBI Taxonomy" id="69181"/>
    <lineage>
        <taxon>Eukaryota</taxon>
        <taxon>Viridiplantae</taxon>
        <taxon>Streptophyta</taxon>
        <taxon>Embryophyta</taxon>
        <taxon>Tracheophyta</taxon>
        <taxon>Spermatophyta</taxon>
        <taxon>Magnoliopsida</taxon>
        <taxon>eudicotyledons</taxon>
        <taxon>Gunneridae</taxon>
        <taxon>Pentapetalae</taxon>
        <taxon>rosids</taxon>
        <taxon>malvids</taxon>
        <taxon>Brassicales</taxon>
        <taxon>Brassicaceae</taxon>
        <taxon>Brassiceae</taxon>
        <taxon>Brassica</taxon>
    </lineage>
</organism>
<dbReference type="AlphaFoldDB" id="A0A8S9NQS4"/>
<accession>A0A8S9NQS4</accession>